<dbReference type="Proteomes" id="UP000007797">
    <property type="component" value="Unassembled WGS sequence"/>
</dbReference>
<gene>
    <name evidence="1" type="ORF">DFA_06902</name>
</gene>
<name>F4PWZ7_CACFS</name>
<evidence type="ECO:0000313" key="1">
    <source>
        <dbReference type="EMBL" id="EGG19800.1"/>
    </source>
</evidence>
<dbReference type="RefSeq" id="XP_004358146.1">
    <property type="nucleotide sequence ID" value="XM_004358089.1"/>
</dbReference>
<keyword evidence="2" id="KW-1185">Reference proteome</keyword>
<proteinExistence type="predicted"/>
<dbReference type="EMBL" id="GL883013">
    <property type="protein sequence ID" value="EGG19800.1"/>
    <property type="molecule type" value="Genomic_DNA"/>
</dbReference>
<sequence>MDLEKSGYTKDELQLLQVDQLKGWLDSRKIFYLKSIKKDDMIDIILKRQYQKEICDDMSKVTREYHVGTVNYALPVYLIIKIFRLVWDELLDKSLSVDTSLEPIYKIDTRYRMALYLASVNKQLFNVVSQFPSVCMSLTSVQFTHMATEPWCVVKRPDRLEMGHHAIDNLFHTEPALHHLLIESVSKVTKLKISYSHDKPTIRQRSLEQMCTAMCNIVSLVIGGGIGGAIQLDVIHFEVLAKSLPTLVKCDFEKLNMNTESQKGIQTFFNNVKQTMVKIKLPPKFNIDNEKVRDSLSTLGVDLIRQPYTNLTKFICYDFEFPTHATIFNQKNRLQRVSFYQGITYLQVSVNQLNMRLGWTTVINDLFPNLTTLYNDYRHSQLNLDLANMITNPKFSCYITCLFIQVKTNHQQVVPTTIVELPTNPPLPLPPLPTASKFKYLKEKWNCLVY</sequence>
<accession>F4PWZ7</accession>
<dbReference type="GeneID" id="14871968"/>
<organism evidence="1 2">
    <name type="scientific">Cavenderia fasciculata</name>
    <name type="common">Slime mold</name>
    <name type="synonym">Dictyostelium fasciculatum</name>
    <dbReference type="NCBI Taxonomy" id="261658"/>
    <lineage>
        <taxon>Eukaryota</taxon>
        <taxon>Amoebozoa</taxon>
        <taxon>Evosea</taxon>
        <taxon>Eumycetozoa</taxon>
        <taxon>Dictyostelia</taxon>
        <taxon>Acytosteliales</taxon>
        <taxon>Cavenderiaceae</taxon>
        <taxon>Cavenderia</taxon>
    </lineage>
</organism>
<evidence type="ECO:0000313" key="2">
    <source>
        <dbReference type="Proteomes" id="UP000007797"/>
    </source>
</evidence>
<dbReference type="KEGG" id="dfa:DFA_06902"/>
<dbReference type="AlphaFoldDB" id="F4PWZ7"/>
<reference evidence="2" key="1">
    <citation type="journal article" date="2011" name="Genome Res.">
        <title>Phylogeny-wide analysis of social amoeba genomes highlights ancient origins for complex intercellular communication.</title>
        <authorList>
            <person name="Heidel A.J."/>
            <person name="Lawal H.M."/>
            <person name="Felder M."/>
            <person name="Schilde C."/>
            <person name="Helps N.R."/>
            <person name="Tunggal B."/>
            <person name="Rivero F."/>
            <person name="John U."/>
            <person name="Schleicher M."/>
            <person name="Eichinger L."/>
            <person name="Platzer M."/>
            <person name="Noegel A.A."/>
            <person name="Schaap P."/>
            <person name="Gloeckner G."/>
        </authorList>
    </citation>
    <scope>NUCLEOTIDE SEQUENCE [LARGE SCALE GENOMIC DNA]</scope>
    <source>
        <strain evidence="2">SH3</strain>
    </source>
</reference>
<protein>
    <submittedName>
        <fullName evidence="1">Uncharacterized protein</fullName>
    </submittedName>
</protein>